<name>A0AAU9ILZ6_9CILI</name>
<keyword evidence="1" id="KW-0732">Signal</keyword>
<protein>
    <submittedName>
        <fullName evidence="2">Uncharacterized protein</fullName>
    </submittedName>
</protein>
<proteinExistence type="predicted"/>
<feature type="chain" id="PRO_5043739873" evidence="1">
    <location>
        <begin position="24"/>
        <end position="177"/>
    </location>
</feature>
<evidence type="ECO:0000313" key="3">
    <source>
        <dbReference type="Proteomes" id="UP001162131"/>
    </source>
</evidence>
<organism evidence="2 3">
    <name type="scientific">Blepharisma stoltei</name>
    <dbReference type="NCBI Taxonomy" id="1481888"/>
    <lineage>
        <taxon>Eukaryota</taxon>
        <taxon>Sar</taxon>
        <taxon>Alveolata</taxon>
        <taxon>Ciliophora</taxon>
        <taxon>Postciliodesmatophora</taxon>
        <taxon>Heterotrichea</taxon>
        <taxon>Heterotrichida</taxon>
        <taxon>Blepharismidae</taxon>
        <taxon>Blepharisma</taxon>
    </lineage>
</organism>
<dbReference type="AlphaFoldDB" id="A0AAU9ILZ6"/>
<keyword evidence="3" id="KW-1185">Reference proteome</keyword>
<comment type="caution">
    <text evidence="2">The sequence shown here is derived from an EMBL/GenBank/DDBJ whole genome shotgun (WGS) entry which is preliminary data.</text>
</comment>
<feature type="signal peptide" evidence="1">
    <location>
        <begin position="1"/>
        <end position="23"/>
    </location>
</feature>
<sequence>MKYLKMMIQGLLILVFPKLKTLATQKRTLNDEEWYGVDGDIIDADGKEEKNNGIEWKINEIEWNKLKSDENECHQKKIQAQIGRKICREKRDVREFKNKYGGLKKKWFSQVKETNKWWRRSEAKEIKEKMKMKKCQILKVNAAAKNFIKITDRNLNLVDFVLDSWKYEEEGKKASWN</sequence>
<gene>
    <name evidence="2" type="ORF">BSTOLATCC_MIC11860</name>
</gene>
<evidence type="ECO:0000256" key="1">
    <source>
        <dbReference type="SAM" id="SignalP"/>
    </source>
</evidence>
<reference evidence="2" key="1">
    <citation type="submission" date="2021-09" db="EMBL/GenBank/DDBJ databases">
        <authorList>
            <consortium name="AG Swart"/>
            <person name="Singh M."/>
            <person name="Singh A."/>
            <person name="Seah K."/>
            <person name="Emmerich C."/>
        </authorList>
    </citation>
    <scope>NUCLEOTIDE SEQUENCE</scope>
    <source>
        <strain evidence="2">ATCC30299</strain>
    </source>
</reference>
<accession>A0AAU9ILZ6</accession>
<dbReference type="Proteomes" id="UP001162131">
    <property type="component" value="Unassembled WGS sequence"/>
</dbReference>
<dbReference type="EMBL" id="CAJZBQ010000012">
    <property type="protein sequence ID" value="CAG9314473.1"/>
    <property type="molecule type" value="Genomic_DNA"/>
</dbReference>
<evidence type="ECO:0000313" key="2">
    <source>
        <dbReference type="EMBL" id="CAG9314473.1"/>
    </source>
</evidence>